<dbReference type="PROSITE" id="PS50030">
    <property type="entry name" value="UBA"/>
    <property type="match status" value="1"/>
</dbReference>
<name>A0ABR3AYH6_PHYBL</name>
<keyword evidence="6" id="KW-1185">Reference proteome</keyword>
<evidence type="ECO:0000256" key="1">
    <source>
        <dbReference type="SAM" id="MobiDB-lite"/>
    </source>
</evidence>
<dbReference type="PANTHER" id="PTHR11216">
    <property type="entry name" value="EH DOMAIN"/>
    <property type="match status" value="1"/>
</dbReference>
<feature type="compositionally biased region" description="Polar residues" evidence="1">
    <location>
        <begin position="615"/>
        <end position="634"/>
    </location>
</feature>
<feature type="domain" description="EH" evidence="3">
    <location>
        <begin position="156"/>
        <end position="246"/>
    </location>
</feature>
<evidence type="ECO:0000259" key="2">
    <source>
        <dbReference type="PROSITE" id="PS50030"/>
    </source>
</evidence>
<feature type="compositionally biased region" description="Basic and acidic residues" evidence="1">
    <location>
        <begin position="597"/>
        <end position="607"/>
    </location>
</feature>
<feature type="compositionally biased region" description="Low complexity" evidence="1">
    <location>
        <begin position="810"/>
        <end position="819"/>
    </location>
</feature>
<dbReference type="CDD" id="cd00052">
    <property type="entry name" value="EH"/>
    <property type="match status" value="3"/>
</dbReference>
<dbReference type="Gene3D" id="1.10.8.10">
    <property type="entry name" value="DNA helicase RuvA subunit, C-terminal domain"/>
    <property type="match status" value="1"/>
</dbReference>
<dbReference type="SMART" id="SM00027">
    <property type="entry name" value="EH"/>
    <property type="match status" value="3"/>
</dbReference>
<feature type="compositionally biased region" description="Low complexity" evidence="1">
    <location>
        <begin position="120"/>
        <end position="145"/>
    </location>
</feature>
<feature type="domain" description="UBA" evidence="2">
    <location>
        <begin position="921"/>
        <end position="960"/>
    </location>
</feature>
<dbReference type="Pfam" id="PF00627">
    <property type="entry name" value="UBA"/>
    <property type="match status" value="1"/>
</dbReference>
<reference evidence="5 6" key="1">
    <citation type="submission" date="2024-04" db="EMBL/GenBank/DDBJ databases">
        <title>Symmetric and asymmetric DNA N6-adenine methylation regulates different biological responses in Mucorales.</title>
        <authorList>
            <consortium name="Lawrence Berkeley National Laboratory"/>
            <person name="Lax C."/>
            <person name="Mondo S.J."/>
            <person name="Osorio-Concepcion M."/>
            <person name="Muszewska A."/>
            <person name="Corrochano-Luque M."/>
            <person name="Gutierrez G."/>
            <person name="Riley R."/>
            <person name="Lipzen A."/>
            <person name="Guo J."/>
            <person name="Hundley H."/>
            <person name="Amirebrahimi M."/>
            <person name="Ng V."/>
            <person name="Lorenzo-Gutierrez D."/>
            <person name="Binder U."/>
            <person name="Yang J."/>
            <person name="Song Y."/>
            <person name="Canovas D."/>
            <person name="Navarro E."/>
            <person name="Freitag M."/>
            <person name="Gabaldon T."/>
            <person name="Grigoriev I.V."/>
            <person name="Corrochano L.M."/>
            <person name="Nicolas F.E."/>
            <person name="Garre V."/>
        </authorList>
    </citation>
    <scope>NUCLEOTIDE SEQUENCE [LARGE SCALE GENOMIC DNA]</scope>
    <source>
        <strain evidence="5 6">L51</strain>
    </source>
</reference>
<evidence type="ECO:0000259" key="4">
    <source>
        <dbReference type="PROSITE" id="PS50222"/>
    </source>
</evidence>
<feature type="compositionally biased region" description="Low complexity" evidence="1">
    <location>
        <begin position="898"/>
        <end position="910"/>
    </location>
</feature>
<dbReference type="Pfam" id="PF12763">
    <property type="entry name" value="EH"/>
    <property type="match status" value="3"/>
</dbReference>
<feature type="compositionally biased region" description="Low complexity" evidence="1">
    <location>
        <begin position="709"/>
        <end position="720"/>
    </location>
</feature>
<dbReference type="InterPro" id="IPR015940">
    <property type="entry name" value="UBA"/>
</dbReference>
<dbReference type="PANTHER" id="PTHR11216:SF170">
    <property type="entry name" value="DYNAMIN ASSOCIATED PROTEIN 160, ISOFORM D"/>
    <property type="match status" value="1"/>
</dbReference>
<dbReference type="InterPro" id="IPR011992">
    <property type="entry name" value="EF-hand-dom_pair"/>
</dbReference>
<evidence type="ECO:0000313" key="5">
    <source>
        <dbReference type="EMBL" id="KAL0085470.1"/>
    </source>
</evidence>
<feature type="compositionally biased region" description="Acidic residues" evidence="1">
    <location>
        <begin position="586"/>
        <end position="596"/>
    </location>
</feature>
<sequence length="960" mass="104447">MTTTNNTFSWESNLTPQEAPYYAKLFQMTSKSNPGIVTGSEAVQFFATSGVPNQILSNIWEATDHENNGYLTPETFSIALKLIACAQNGKQVSQPVLSTVVPLPRFKGIPLSTSPVMTRASPAPASASTPAQAPAQAQTPVSTQALPPSEIITPTEREKYAAIFRAHHPNNGVLDAETAKSIFLKSQLPAETLGQIWQLADVQQNGQLTQPEFAIAMHYIAKLMDSTITTLPAQLPQSVYASATGTPSIADLAINQSPMVRSNTMSPPQRSQTIDSLGSVAFSTASVGQEPGVWDVTAQEKAQYDAFFDKIDTAHTGHVQGKETVEFFKNSQLPEQDLAVIWDLADAGQRGQLSRDEFAVAMHLIHSRLRGAPLPSSLPRSLVPPSPHIPANLGTYTHKGSLMDDHELLSDFGASPRQPQQFANTATQAIKAQHLSAEQTLEQILKQKQEFQAQMSQTRMAHETLVKDLNELQEKLRLEEPAWNQARQEFEEAQQKLASTQTEITNAKQTIEQGRAETEALRKRMGAIQQETAAAMAELQDLNSQVKQQGMMLDINRRQVTASVQDREQAKRDLEDFKAERGLTDDRDEDENEEEEERKKKEEHDKNNNNNNNKSGTPSQQTFAPTSSGSSPMPSAQFLDMFSPHIDEAETRIQKEAGTTEENQDSNDFDAIFGRFTEPSKPATPSGSNSNANINGTPSMSEFDPFGWSSPSKPSSSPARTTRRPPPPPQSRHAAPPAEDRAPAAQTKKLPAPLPQNVSQGLFDFDDAFSFESKGFTTNGNGQQQQKDSFTSEMNNQPWGSSNFGISGFDADAAAAAPASKEGAPDDWDSIFGTSNVPVASTITKKTINEGFDGFDDVFSSPPSKGKGKERASPDSFSSNTITAGASATSSPMTAKFNTNPNPKTKTTKPSTAPITGGGLGRAEKIEDLVKMGFERQAAKDALDRYDQDLDKATNFLLDQ</sequence>
<dbReference type="PROSITE" id="PS50222">
    <property type="entry name" value="EF_HAND_2"/>
    <property type="match status" value="2"/>
</dbReference>
<feature type="domain" description="EH" evidence="3">
    <location>
        <begin position="18"/>
        <end position="107"/>
    </location>
</feature>
<dbReference type="SUPFAM" id="SSF47473">
    <property type="entry name" value="EF-hand"/>
    <property type="match status" value="3"/>
</dbReference>
<dbReference type="SMART" id="SM00165">
    <property type="entry name" value="UBA"/>
    <property type="match status" value="1"/>
</dbReference>
<feature type="compositionally biased region" description="Basic and acidic residues" evidence="1">
    <location>
        <begin position="645"/>
        <end position="655"/>
    </location>
</feature>
<dbReference type="Proteomes" id="UP001448207">
    <property type="component" value="Unassembled WGS sequence"/>
</dbReference>
<feature type="domain" description="EF-hand" evidence="4">
    <location>
        <begin position="333"/>
        <end position="368"/>
    </location>
</feature>
<feature type="compositionally biased region" description="Polar residues" evidence="1">
    <location>
        <begin position="683"/>
        <end position="700"/>
    </location>
</feature>
<proteinExistence type="predicted"/>
<feature type="region of interest" description="Disordered" evidence="1">
    <location>
        <begin position="851"/>
        <end position="920"/>
    </location>
</feature>
<gene>
    <name evidence="5" type="ORF">J3Q64DRAFT_1743776</name>
</gene>
<feature type="region of interest" description="Disordered" evidence="1">
    <location>
        <begin position="114"/>
        <end position="148"/>
    </location>
</feature>
<feature type="region of interest" description="Disordered" evidence="1">
    <location>
        <begin position="561"/>
        <end position="834"/>
    </location>
</feature>
<feature type="compositionally biased region" description="Basic and acidic residues" evidence="1">
    <location>
        <begin position="565"/>
        <end position="585"/>
    </location>
</feature>
<dbReference type="EMBL" id="JBCLYO010000010">
    <property type="protein sequence ID" value="KAL0085470.1"/>
    <property type="molecule type" value="Genomic_DNA"/>
</dbReference>
<evidence type="ECO:0000313" key="6">
    <source>
        <dbReference type="Proteomes" id="UP001448207"/>
    </source>
</evidence>
<feature type="compositionally biased region" description="Polar residues" evidence="1">
    <location>
        <begin position="787"/>
        <end position="805"/>
    </location>
</feature>
<organism evidence="5 6">
    <name type="scientific">Phycomyces blakesleeanus</name>
    <dbReference type="NCBI Taxonomy" id="4837"/>
    <lineage>
        <taxon>Eukaryota</taxon>
        <taxon>Fungi</taxon>
        <taxon>Fungi incertae sedis</taxon>
        <taxon>Mucoromycota</taxon>
        <taxon>Mucoromycotina</taxon>
        <taxon>Mucoromycetes</taxon>
        <taxon>Mucorales</taxon>
        <taxon>Phycomycetaceae</taxon>
        <taxon>Phycomyces</taxon>
    </lineage>
</organism>
<feature type="compositionally biased region" description="Low complexity" evidence="1">
    <location>
        <begin position="777"/>
        <end position="786"/>
    </location>
</feature>
<comment type="caution">
    <text evidence="5">The sequence shown here is derived from an EMBL/GenBank/DDBJ whole genome shotgun (WGS) entry which is preliminary data.</text>
</comment>
<protein>
    <submittedName>
        <fullName evidence="5">Uncharacterized protein</fullName>
    </submittedName>
</protein>
<feature type="domain" description="EH" evidence="3">
    <location>
        <begin position="300"/>
        <end position="389"/>
    </location>
</feature>
<dbReference type="InterPro" id="IPR009060">
    <property type="entry name" value="UBA-like_sf"/>
</dbReference>
<dbReference type="InterPro" id="IPR002048">
    <property type="entry name" value="EF_hand_dom"/>
</dbReference>
<feature type="domain" description="EF-hand" evidence="4">
    <location>
        <begin position="188"/>
        <end position="223"/>
    </location>
</feature>
<dbReference type="Gene3D" id="1.10.238.10">
    <property type="entry name" value="EF-hand"/>
    <property type="match status" value="3"/>
</dbReference>
<dbReference type="InterPro" id="IPR000261">
    <property type="entry name" value="EH_dom"/>
</dbReference>
<accession>A0ABR3AYH6</accession>
<dbReference type="SMART" id="SM00054">
    <property type="entry name" value="EFh"/>
    <property type="match status" value="4"/>
</dbReference>
<evidence type="ECO:0000259" key="3">
    <source>
        <dbReference type="PROSITE" id="PS50031"/>
    </source>
</evidence>
<feature type="compositionally biased region" description="Polar residues" evidence="1">
    <location>
        <begin position="875"/>
        <end position="897"/>
    </location>
</feature>
<dbReference type="PROSITE" id="PS50031">
    <property type="entry name" value="EH"/>
    <property type="match status" value="3"/>
</dbReference>
<dbReference type="SUPFAM" id="SSF46934">
    <property type="entry name" value="UBA-like"/>
    <property type="match status" value="1"/>
</dbReference>